<keyword evidence="3" id="KW-0645">Protease</keyword>
<feature type="transmembrane region" description="Helical" evidence="8">
    <location>
        <begin position="138"/>
        <end position="157"/>
    </location>
</feature>
<dbReference type="Pfam" id="PF04647">
    <property type="entry name" value="AgrB"/>
    <property type="match status" value="1"/>
</dbReference>
<keyword evidence="7 8" id="KW-0472">Membrane</keyword>
<dbReference type="STRING" id="1195236.CTER_4387"/>
<keyword evidence="6 8" id="KW-1133">Transmembrane helix</keyword>
<dbReference type="eggNOG" id="COG4512">
    <property type="taxonomic scope" value="Bacteria"/>
</dbReference>
<dbReference type="GO" id="GO:0016020">
    <property type="term" value="C:membrane"/>
    <property type="evidence" value="ECO:0007669"/>
    <property type="project" value="InterPro"/>
</dbReference>
<evidence type="ECO:0000256" key="7">
    <source>
        <dbReference type="ARBA" id="ARBA00023136"/>
    </source>
</evidence>
<evidence type="ECO:0000256" key="1">
    <source>
        <dbReference type="ARBA" id="ARBA00022475"/>
    </source>
</evidence>
<reference evidence="9 10" key="1">
    <citation type="journal article" date="2013" name="Genome Announc.">
        <title>Draft Genome Sequence of the Cellulolytic, Mesophilic, Anaerobic Bacterium Clostridium termitidis Strain CT1112 (DSM 5398).</title>
        <authorList>
            <person name="Lal S."/>
            <person name="Ramachandran U."/>
            <person name="Zhang X."/>
            <person name="Munir R."/>
            <person name="Sparling R."/>
            <person name="Levin D.B."/>
        </authorList>
    </citation>
    <scope>NUCLEOTIDE SEQUENCE [LARGE SCALE GENOMIC DNA]</scope>
    <source>
        <strain evidence="9 10">CT1112</strain>
    </source>
</reference>
<accession>S0FG92</accession>
<proteinExistence type="predicted"/>
<gene>
    <name evidence="9" type="ORF">CTER_4387</name>
</gene>
<dbReference type="GO" id="GO:0009372">
    <property type="term" value="P:quorum sensing"/>
    <property type="evidence" value="ECO:0007669"/>
    <property type="project" value="UniProtKB-KW"/>
</dbReference>
<dbReference type="Proteomes" id="UP000014155">
    <property type="component" value="Unassembled WGS sequence"/>
</dbReference>
<keyword evidence="2" id="KW-0673">Quorum sensing</keyword>
<keyword evidence="10" id="KW-1185">Reference proteome</keyword>
<dbReference type="RefSeq" id="WP_004629404.1">
    <property type="nucleotide sequence ID" value="NZ_AORV01000061.1"/>
</dbReference>
<dbReference type="InterPro" id="IPR006741">
    <property type="entry name" value="AgrB"/>
</dbReference>
<dbReference type="AlphaFoldDB" id="S0FG92"/>
<feature type="transmembrane region" description="Helical" evidence="8">
    <location>
        <begin position="163"/>
        <end position="180"/>
    </location>
</feature>
<evidence type="ECO:0000256" key="4">
    <source>
        <dbReference type="ARBA" id="ARBA00022692"/>
    </source>
</evidence>
<evidence type="ECO:0000256" key="6">
    <source>
        <dbReference type="ARBA" id="ARBA00022989"/>
    </source>
</evidence>
<sequence length="188" mass="21074">MEITFYRKLANKVADAVISNAEYSEAEARRIRYGLVCIFSDLYKFILLLIVFTLFSATLEYLLAFAVILLLRPILGGYHAKNELVCLAVSFITMAISVFAGKLDIIPGFIQIILVIVLTITGATIAPVRTRKVEERTGIYKILAATLTPAILLLDYFYIPAQILQVSVVTTYLLSVYQLLKNKLFNNI</sequence>
<evidence type="ECO:0000313" key="10">
    <source>
        <dbReference type="Proteomes" id="UP000014155"/>
    </source>
</evidence>
<dbReference type="GO" id="GO:0008233">
    <property type="term" value="F:peptidase activity"/>
    <property type="evidence" value="ECO:0007669"/>
    <property type="project" value="UniProtKB-KW"/>
</dbReference>
<evidence type="ECO:0000256" key="8">
    <source>
        <dbReference type="SAM" id="Phobius"/>
    </source>
</evidence>
<dbReference type="EMBL" id="AORV01000061">
    <property type="protein sequence ID" value="EMS69957.1"/>
    <property type="molecule type" value="Genomic_DNA"/>
</dbReference>
<protein>
    <submittedName>
        <fullName evidence="9">AgrB-like protein</fullName>
    </submittedName>
</protein>
<name>S0FG92_RUMCE</name>
<evidence type="ECO:0000256" key="5">
    <source>
        <dbReference type="ARBA" id="ARBA00022801"/>
    </source>
</evidence>
<keyword evidence="4 8" id="KW-0812">Transmembrane</keyword>
<feature type="transmembrane region" description="Helical" evidence="8">
    <location>
        <begin position="106"/>
        <end position="126"/>
    </location>
</feature>
<feature type="transmembrane region" description="Helical" evidence="8">
    <location>
        <begin position="45"/>
        <end position="71"/>
    </location>
</feature>
<keyword evidence="5" id="KW-0378">Hydrolase</keyword>
<keyword evidence="1" id="KW-1003">Cell membrane</keyword>
<dbReference type="GO" id="GO:0006508">
    <property type="term" value="P:proteolysis"/>
    <property type="evidence" value="ECO:0007669"/>
    <property type="project" value="UniProtKB-KW"/>
</dbReference>
<evidence type="ECO:0000256" key="3">
    <source>
        <dbReference type="ARBA" id="ARBA00022670"/>
    </source>
</evidence>
<evidence type="ECO:0000313" key="9">
    <source>
        <dbReference type="EMBL" id="EMS69957.1"/>
    </source>
</evidence>
<feature type="transmembrane region" description="Helical" evidence="8">
    <location>
        <begin position="83"/>
        <end position="100"/>
    </location>
</feature>
<dbReference type="PATRIC" id="fig|1195236.3.peg.4573"/>
<organism evidence="9 10">
    <name type="scientific">Ruminiclostridium cellobioparum subsp. termitidis CT1112</name>
    <dbReference type="NCBI Taxonomy" id="1195236"/>
    <lineage>
        <taxon>Bacteria</taxon>
        <taxon>Bacillati</taxon>
        <taxon>Bacillota</taxon>
        <taxon>Clostridia</taxon>
        <taxon>Eubacteriales</taxon>
        <taxon>Oscillospiraceae</taxon>
        <taxon>Ruminiclostridium</taxon>
    </lineage>
</organism>
<comment type="caution">
    <text evidence="9">The sequence shown here is derived from an EMBL/GenBank/DDBJ whole genome shotgun (WGS) entry which is preliminary data.</text>
</comment>
<evidence type="ECO:0000256" key="2">
    <source>
        <dbReference type="ARBA" id="ARBA00022654"/>
    </source>
</evidence>
<dbReference type="SMART" id="SM00793">
    <property type="entry name" value="AgrB"/>
    <property type="match status" value="1"/>
</dbReference>